<evidence type="ECO:0000313" key="2">
    <source>
        <dbReference type="Proteomes" id="UP000235081"/>
    </source>
</evidence>
<comment type="caution">
    <text evidence="1">The sequence shown here is derived from an EMBL/GenBank/DDBJ whole genome shotgun (WGS) entry which is preliminary data.</text>
</comment>
<sequence length="203" mass="22004">MQSRIKTAYASKSSLKLSIQSGVMNMKRLIIASLSTLTLSTLVLPAVRANQVNTSNKAQILIAQNQKTSGMLMATANDGTPRGFTKERWLTAKGEVSVSPVNANNYKVTLKASGLVPNGLYTFWWVNKKVVGMDMGPAGGVPSNEFIADRRGNATATITVPKNNNYQMLALAYHADNKTHGQMPGEMGKVTFTHLMGNFPKIK</sequence>
<organism evidence="1 2">
    <name type="scientific">Fischerella thermalis CCMEE 5318</name>
    <dbReference type="NCBI Taxonomy" id="2019666"/>
    <lineage>
        <taxon>Bacteria</taxon>
        <taxon>Bacillati</taxon>
        <taxon>Cyanobacteriota</taxon>
        <taxon>Cyanophyceae</taxon>
        <taxon>Nostocales</taxon>
        <taxon>Hapalosiphonaceae</taxon>
        <taxon>Fischerella</taxon>
    </lineage>
</organism>
<protein>
    <submittedName>
        <fullName evidence="1">Uncharacterized protein</fullName>
    </submittedName>
</protein>
<accession>A0A2N6LLI5</accession>
<evidence type="ECO:0000313" key="1">
    <source>
        <dbReference type="EMBL" id="PMB25899.1"/>
    </source>
</evidence>
<reference evidence="1 2" key="1">
    <citation type="submission" date="2017-07" db="EMBL/GenBank/DDBJ databases">
        <title>Genomes of Fischerella (Mastigocladus) sp. strains.</title>
        <authorList>
            <person name="Miller S.R."/>
        </authorList>
    </citation>
    <scope>NUCLEOTIDE SEQUENCE [LARGE SCALE GENOMIC DNA]</scope>
    <source>
        <strain evidence="1 2">CCMEE 5318</strain>
    </source>
</reference>
<dbReference type="AlphaFoldDB" id="A0A2N6LLI5"/>
<dbReference type="EMBL" id="NMQE01000123">
    <property type="protein sequence ID" value="PMB25899.1"/>
    <property type="molecule type" value="Genomic_DNA"/>
</dbReference>
<gene>
    <name evidence="1" type="ORF">CEN46_04775</name>
</gene>
<name>A0A2N6LLI5_9CYAN</name>
<dbReference type="Proteomes" id="UP000235081">
    <property type="component" value="Unassembled WGS sequence"/>
</dbReference>
<proteinExistence type="predicted"/>